<name>A0A423U5A8_PENVA</name>
<feature type="region of interest" description="Disordered" evidence="1">
    <location>
        <begin position="640"/>
        <end position="683"/>
    </location>
</feature>
<accession>A0A423U5A8</accession>
<dbReference type="AlphaFoldDB" id="A0A423U5A8"/>
<comment type="caution">
    <text evidence="2">The sequence shown here is derived from an EMBL/GenBank/DDBJ whole genome shotgun (WGS) entry which is preliminary data.</text>
</comment>
<dbReference type="EMBL" id="QCYY01000628">
    <property type="protein sequence ID" value="ROT83893.1"/>
    <property type="molecule type" value="Genomic_DNA"/>
</dbReference>
<reference evidence="2 3" key="1">
    <citation type="submission" date="2018-04" db="EMBL/GenBank/DDBJ databases">
        <authorList>
            <person name="Zhang X."/>
            <person name="Yuan J."/>
            <person name="Li F."/>
            <person name="Xiang J."/>
        </authorList>
    </citation>
    <scope>NUCLEOTIDE SEQUENCE [LARGE SCALE GENOMIC DNA]</scope>
    <source>
        <tissue evidence="2">Muscle</tissue>
    </source>
</reference>
<dbReference type="OrthoDB" id="8735401at2759"/>
<proteinExistence type="predicted"/>
<reference evidence="2 3" key="2">
    <citation type="submission" date="2019-01" db="EMBL/GenBank/DDBJ databases">
        <title>The decoding of complex shrimp genome reveals the adaptation for benthos swimmer, frequently molting mechanism and breeding impact on genome.</title>
        <authorList>
            <person name="Sun Y."/>
            <person name="Gao Y."/>
            <person name="Yu Y."/>
        </authorList>
    </citation>
    <scope>NUCLEOTIDE SEQUENCE [LARGE SCALE GENOMIC DNA]</scope>
    <source>
        <tissue evidence="2">Muscle</tissue>
    </source>
</reference>
<feature type="region of interest" description="Disordered" evidence="1">
    <location>
        <begin position="197"/>
        <end position="235"/>
    </location>
</feature>
<feature type="compositionally biased region" description="Pro residues" evidence="1">
    <location>
        <begin position="657"/>
        <end position="678"/>
    </location>
</feature>
<feature type="region of interest" description="Disordered" evidence="1">
    <location>
        <begin position="511"/>
        <end position="546"/>
    </location>
</feature>
<feature type="compositionally biased region" description="Acidic residues" evidence="1">
    <location>
        <begin position="198"/>
        <end position="217"/>
    </location>
</feature>
<dbReference type="Proteomes" id="UP000283509">
    <property type="component" value="Unassembled WGS sequence"/>
</dbReference>
<protein>
    <submittedName>
        <fullName evidence="2">Uncharacterized protein</fullName>
    </submittedName>
</protein>
<sequence length="762" mass="82020">MCWCLPPPPTGSEDENHVTTTKLHEVDGDIPPPFPSRDFFLPGVFSVQRQSGRSCEGKIRELVDCSSLRILIPNCLRHRGATSVLFRAKRTCGKLLGSSAASELEIQCLSLGSETARVLCDARDEALKSKEKARWFHYPAHCAPTPPETACGPPDQAFAQPCPGSLSFVLRFVRSLRSSLLKSAAALQHTQDDVAFTESEDDSMDEHEDFIDDEEDKDSGFIDSNSIDNSSDDEVESRVISDLPVSTSLSSLFSLILQPHHRHRLVRRHHHHHISPSRLLISSTLPLESLAILFLLILLILHLHLHLLHHHDHHHHQFCHKQHLPVPLVSACPPAHPRPHPHPRPLATTTATTTIFTPSTSPDYLVSNQTTCSTTTTTSVCSSGAGAGEERLAASLVSDGSVTTVTAAQTGTVVTSAYQGALTSPAYDPHSYPYPPDSYPPRPSTPAWGSCNFYDGSQPHTNKYMEISRAKRGANQSIQCDENGKSYLELGSASPYTHTYSNECGNYTTSPSSYPSANLQSKRTRAPAPTASPALTTTPDRATARTRTTCTRARDGYAGFDGETGCGYGYGVSGYGGARGTLPPARGPQRCMSPYCDPTRGTAKPSCYHQQRLSVLNVSIAELEAEGVSVASLLAHSHSHGAHPHLQGAAPSAVAPCPEPMPSSPPVSPAPTEGPLPPMHSSYTRARSIPAEHQTTYDGRETAHLRPYQPLPASTHHSGSGEGPSAGPEESEEAEGPPPSPTIRSSPLPRRSAPTPSTGARC</sequence>
<feature type="compositionally biased region" description="Polar residues" evidence="1">
    <location>
        <begin position="511"/>
        <end position="521"/>
    </location>
</feature>
<feature type="compositionally biased region" description="Low complexity" evidence="1">
    <location>
        <begin position="526"/>
        <end position="546"/>
    </location>
</feature>
<dbReference type="STRING" id="6689.A0A423U5A8"/>
<organism evidence="2 3">
    <name type="scientific">Penaeus vannamei</name>
    <name type="common">Whiteleg shrimp</name>
    <name type="synonym">Litopenaeus vannamei</name>
    <dbReference type="NCBI Taxonomy" id="6689"/>
    <lineage>
        <taxon>Eukaryota</taxon>
        <taxon>Metazoa</taxon>
        <taxon>Ecdysozoa</taxon>
        <taxon>Arthropoda</taxon>
        <taxon>Crustacea</taxon>
        <taxon>Multicrustacea</taxon>
        <taxon>Malacostraca</taxon>
        <taxon>Eumalacostraca</taxon>
        <taxon>Eucarida</taxon>
        <taxon>Decapoda</taxon>
        <taxon>Dendrobranchiata</taxon>
        <taxon>Penaeoidea</taxon>
        <taxon>Penaeidae</taxon>
        <taxon>Penaeus</taxon>
    </lineage>
</organism>
<feature type="region of interest" description="Disordered" evidence="1">
    <location>
        <begin position="706"/>
        <end position="762"/>
    </location>
</feature>
<gene>
    <name evidence="2" type="ORF">C7M84_022931</name>
</gene>
<evidence type="ECO:0000256" key="1">
    <source>
        <dbReference type="SAM" id="MobiDB-lite"/>
    </source>
</evidence>
<evidence type="ECO:0000313" key="3">
    <source>
        <dbReference type="Proteomes" id="UP000283509"/>
    </source>
</evidence>
<keyword evidence="3" id="KW-1185">Reference proteome</keyword>
<evidence type="ECO:0000313" key="2">
    <source>
        <dbReference type="EMBL" id="ROT83893.1"/>
    </source>
</evidence>